<dbReference type="Pfam" id="PF15800">
    <property type="entry name" value="CiPC"/>
    <property type="match status" value="1"/>
</dbReference>
<feature type="compositionally biased region" description="Basic and acidic residues" evidence="1">
    <location>
        <begin position="110"/>
        <end position="121"/>
    </location>
</feature>
<feature type="region of interest" description="Disordered" evidence="1">
    <location>
        <begin position="47"/>
        <end position="78"/>
    </location>
</feature>
<dbReference type="GO" id="GO:0045892">
    <property type="term" value="P:negative regulation of DNA-templated transcription"/>
    <property type="evidence" value="ECO:0007669"/>
    <property type="project" value="InterPro"/>
</dbReference>
<organism evidence="2 3">
    <name type="scientific">Microtus ochrogaster</name>
    <name type="common">Prairie vole</name>
    <dbReference type="NCBI Taxonomy" id="79684"/>
    <lineage>
        <taxon>Eukaryota</taxon>
        <taxon>Metazoa</taxon>
        <taxon>Chordata</taxon>
        <taxon>Craniata</taxon>
        <taxon>Vertebrata</taxon>
        <taxon>Euteleostomi</taxon>
        <taxon>Mammalia</taxon>
        <taxon>Eutheria</taxon>
        <taxon>Euarchontoglires</taxon>
        <taxon>Glires</taxon>
        <taxon>Rodentia</taxon>
        <taxon>Myomorpha</taxon>
        <taxon>Muroidea</taxon>
        <taxon>Cricetidae</taxon>
        <taxon>Arvicolinae</taxon>
        <taxon>Microtus</taxon>
    </lineage>
</organism>
<feature type="compositionally biased region" description="Pro residues" evidence="1">
    <location>
        <begin position="318"/>
        <end position="327"/>
    </location>
</feature>
<proteinExistence type="predicted"/>
<feature type="compositionally biased region" description="Polar residues" evidence="1">
    <location>
        <begin position="348"/>
        <end position="358"/>
    </location>
</feature>
<comment type="caution">
    <text evidence="2">The sequence shown here is derived from an EMBL/GenBank/DDBJ whole genome shotgun (WGS) entry which is preliminary data.</text>
</comment>
<dbReference type="Proteomes" id="UP000710432">
    <property type="component" value="Unassembled WGS sequence"/>
</dbReference>
<dbReference type="EMBL" id="JAATJU010020133">
    <property type="protein sequence ID" value="KAH0516549.1"/>
    <property type="molecule type" value="Genomic_DNA"/>
</dbReference>
<evidence type="ECO:0000313" key="3">
    <source>
        <dbReference type="Proteomes" id="UP000710432"/>
    </source>
</evidence>
<feature type="region of interest" description="Disordered" evidence="1">
    <location>
        <begin position="144"/>
        <end position="185"/>
    </location>
</feature>
<dbReference type="PANTHER" id="PTHR34648:SF1">
    <property type="entry name" value="CLOCK-INTERACTING PACEMAKER"/>
    <property type="match status" value="1"/>
</dbReference>
<name>A0A8J6L1I2_MICOH</name>
<feature type="compositionally biased region" description="Basic and acidic residues" evidence="1">
    <location>
        <begin position="50"/>
        <end position="67"/>
    </location>
</feature>
<reference evidence="2" key="1">
    <citation type="submission" date="2020-03" db="EMBL/GenBank/DDBJ databases">
        <title>Studies in the Genomics of Life Span.</title>
        <authorList>
            <person name="Glass D."/>
        </authorList>
    </citation>
    <scope>NUCLEOTIDE SEQUENCE</scope>
    <source>
        <strain evidence="2">LTLLF</strain>
        <tissue evidence="2">Muscle</tissue>
    </source>
</reference>
<dbReference type="InterPro" id="IPR031602">
    <property type="entry name" value="CIPC"/>
</dbReference>
<dbReference type="PANTHER" id="PTHR34648">
    <property type="entry name" value="CLOCK-INTERACTING PACEMAKER"/>
    <property type="match status" value="1"/>
</dbReference>
<evidence type="ECO:0000256" key="1">
    <source>
        <dbReference type="SAM" id="MobiDB-lite"/>
    </source>
</evidence>
<accession>A0A8J6L1I2</accession>
<feature type="region of interest" description="Disordered" evidence="1">
    <location>
        <begin position="245"/>
        <end position="358"/>
    </location>
</feature>
<sequence length="508" mass="54079">MRRLIRRAGGGAATLAVGETGRARWTPGTAVVVVWWGNWDGDTGRLGLEAPRKQVGEEREPSGHKGEPGLLENGGAKYREQRDSPSLACFYLSSPYAKIACGPAPGTLTMERKMPSRESPRRLSAKPGRGPEVKRVARPLGVVAADSDKDSGFSDGSSECLSSAEQMESEDVLSASGWSREDRLQPNSRAANSAFPALSPMVVMKNVLVKQGSSSSQLQSWTVQPSFEVISAQPQLFVLHPPVPSPVSPCHTGEKKSDSRNYLPILNSYTKIAPHPGKRSLSLSSEERGASGVPKKICKERLGPALSSSEPAKTGPALPSPSPPAPPSSKLTEDSALQGVPSLGAGGSPQTLQPVSSSHVAKAPSLTFASPASPVCASDSTLHGLESSSPLSPLSASYSSPLWAAEQLCRSPDIFSEQRQSKHRRFQNTLVVLHKSGLLEITLKTKELIRQNQATQVELDQLKEQTQMFIEATKSRAPQAWAKLQASLTSGSSHSGSDLEALSDHPVI</sequence>
<dbReference type="GO" id="GO:0042754">
    <property type="term" value="P:negative regulation of circadian rhythm"/>
    <property type="evidence" value="ECO:0007669"/>
    <property type="project" value="InterPro"/>
</dbReference>
<feature type="region of interest" description="Disordered" evidence="1">
    <location>
        <begin position="489"/>
        <end position="508"/>
    </location>
</feature>
<protein>
    <submittedName>
        <fullName evidence="2">CLOCK-interacting pacemaker</fullName>
    </submittedName>
</protein>
<gene>
    <name evidence="2" type="ORF">LTLLF_124835</name>
</gene>
<dbReference type="GO" id="GO:0005634">
    <property type="term" value="C:nucleus"/>
    <property type="evidence" value="ECO:0007669"/>
    <property type="project" value="TreeGrafter"/>
</dbReference>
<feature type="region of interest" description="Disordered" evidence="1">
    <location>
        <begin position="106"/>
        <end position="132"/>
    </location>
</feature>
<dbReference type="AlphaFoldDB" id="A0A8J6L1I2"/>
<evidence type="ECO:0000313" key="2">
    <source>
        <dbReference type="EMBL" id="KAH0516549.1"/>
    </source>
</evidence>